<protein>
    <submittedName>
        <fullName evidence="1">Uncharacterized protein</fullName>
    </submittedName>
</protein>
<comment type="caution">
    <text evidence="1">The sequence shown here is derived from an EMBL/GenBank/DDBJ whole genome shotgun (WGS) entry which is preliminary data.</text>
</comment>
<sequence>MALAIGVWPLQGMLGATCHRGTLVAALLHKATTLRAAISHSATLPKEVEVRTVPTLVGTKVIVREMFHDSHQDRAEGSVRGAKSTMAMSRVGLGQPLLQLDCRVSPSGSGESSQRQPPAGRVYALTVNEAAFSKEPTQERK</sequence>
<organism evidence="1 2">
    <name type="scientific">Stylosanthes scabra</name>
    <dbReference type="NCBI Taxonomy" id="79078"/>
    <lineage>
        <taxon>Eukaryota</taxon>
        <taxon>Viridiplantae</taxon>
        <taxon>Streptophyta</taxon>
        <taxon>Embryophyta</taxon>
        <taxon>Tracheophyta</taxon>
        <taxon>Spermatophyta</taxon>
        <taxon>Magnoliopsida</taxon>
        <taxon>eudicotyledons</taxon>
        <taxon>Gunneridae</taxon>
        <taxon>Pentapetalae</taxon>
        <taxon>rosids</taxon>
        <taxon>fabids</taxon>
        <taxon>Fabales</taxon>
        <taxon>Fabaceae</taxon>
        <taxon>Papilionoideae</taxon>
        <taxon>50 kb inversion clade</taxon>
        <taxon>dalbergioids sensu lato</taxon>
        <taxon>Dalbergieae</taxon>
        <taxon>Pterocarpus clade</taxon>
        <taxon>Stylosanthes</taxon>
    </lineage>
</organism>
<evidence type="ECO:0000313" key="2">
    <source>
        <dbReference type="Proteomes" id="UP001341840"/>
    </source>
</evidence>
<gene>
    <name evidence="1" type="ORF">PIB30_076966</name>
</gene>
<proteinExistence type="predicted"/>
<keyword evidence="2" id="KW-1185">Reference proteome</keyword>
<name>A0ABU6RQ91_9FABA</name>
<dbReference type="EMBL" id="JASCZI010031230">
    <property type="protein sequence ID" value="MED6126292.1"/>
    <property type="molecule type" value="Genomic_DNA"/>
</dbReference>
<accession>A0ABU6RQ91</accession>
<reference evidence="1 2" key="1">
    <citation type="journal article" date="2023" name="Plants (Basel)">
        <title>Bridging the Gap: Combining Genomics and Transcriptomics Approaches to Understand Stylosanthes scabra, an Orphan Legume from the Brazilian Caatinga.</title>
        <authorList>
            <person name="Ferreira-Neto J.R.C."/>
            <person name="da Silva M.D."/>
            <person name="Binneck E."/>
            <person name="de Melo N.F."/>
            <person name="da Silva R.H."/>
            <person name="de Melo A.L.T.M."/>
            <person name="Pandolfi V."/>
            <person name="Bustamante F.O."/>
            <person name="Brasileiro-Vidal A.C."/>
            <person name="Benko-Iseppon A.M."/>
        </authorList>
    </citation>
    <scope>NUCLEOTIDE SEQUENCE [LARGE SCALE GENOMIC DNA]</scope>
    <source>
        <tissue evidence="1">Leaves</tissue>
    </source>
</reference>
<dbReference type="Proteomes" id="UP001341840">
    <property type="component" value="Unassembled WGS sequence"/>
</dbReference>
<evidence type="ECO:0000313" key="1">
    <source>
        <dbReference type="EMBL" id="MED6126292.1"/>
    </source>
</evidence>